<dbReference type="PROSITE" id="PS51071">
    <property type="entry name" value="HTH_RPIR"/>
    <property type="match status" value="1"/>
</dbReference>
<evidence type="ECO:0000256" key="1">
    <source>
        <dbReference type="ARBA" id="ARBA00023015"/>
    </source>
</evidence>
<dbReference type="Pfam" id="PF01380">
    <property type="entry name" value="SIS"/>
    <property type="match status" value="1"/>
</dbReference>
<dbReference type="CDD" id="cd05013">
    <property type="entry name" value="SIS_RpiR"/>
    <property type="match status" value="1"/>
</dbReference>
<evidence type="ECO:0000259" key="4">
    <source>
        <dbReference type="PROSITE" id="PS51071"/>
    </source>
</evidence>
<dbReference type="Gene3D" id="3.40.50.10490">
    <property type="entry name" value="Glucose-6-phosphate isomerase like protein, domain 1"/>
    <property type="match status" value="1"/>
</dbReference>
<dbReference type="InterPro" id="IPR001347">
    <property type="entry name" value="SIS_dom"/>
</dbReference>
<evidence type="ECO:0000256" key="3">
    <source>
        <dbReference type="ARBA" id="ARBA00023163"/>
    </source>
</evidence>
<organism evidence="6 7">
    <name type="scientific">Enterococcus hulanensis</name>
    <dbReference type="NCBI Taxonomy" id="2559929"/>
    <lineage>
        <taxon>Bacteria</taxon>
        <taxon>Bacillati</taxon>
        <taxon>Bacillota</taxon>
        <taxon>Bacilli</taxon>
        <taxon>Lactobacillales</taxon>
        <taxon>Enterococcaceae</taxon>
        <taxon>Enterococcus</taxon>
    </lineage>
</organism>
<dbReference type="InterPro" id="IPR035472">
    <property type="entry name" value="RpiR-like_SIS"/>
</dbReference>
<gene>
    <name evidence="6" type="ORF">P7D85_03070</name>
</gene>
<dbReference type="InterPro" id="IPR046348">
    <property type="entry name" value="SIS_dom_sf"/>
</dbReference>
<keyword evidence="1" id="KW-0805">Transcription regulation</keyword>
<dbReference type="PROSITE" id="PS51464">
    <property type="entry name" value="SIS"/>
    <property type="match status" value="1"/>
</dbReference>
<dbReference type="InterPro" id="IPR000281">
    <property type="entry name" value="HTH_RpiR"/>
</dbReference>
<proteinExistence type="predicted"/>
<dbReference type="RefSeq" id="WP_088935622.1">
    <property type="nucleotide sequence ID" value="NZ_BJED01000027.1"/>
</dbReference>
<dbReference type="SUPFAM" id="SSF46689">
    <property type="entry name" value="Homeodomain-like"/>
    <property type="match status" value="1"/>
</dbReference>
<evidence type="ECO:0000313" key="7">
    <source>
        <dbReference type="Proteomes" id="UP001252875"/>
    </source>
</evidence>
<evidence type="ECO:0000259" key="5">
    <source>
        <dbReference type="PROSITE" id="PS51464"/>
    </source>
</evidence>
<reference evidence="6 7" key="1">
    <citation type="submission" date="2023-03" db="EMBL/GenBank/DDBJ databases">
        <authorList>
            <person name="Shen W."/>
            <person name="Cai J."/>
        </authorList>
    </citation>
    <scope>NUCLEOTIDE SEQUENCE [LARGE SCALE GENOMIC DNA]</scope>
    <source>
        <strain evidence="6 7">D6-4</strain>
    </source>
</reference>
<dbReference type="InterPro" id="IPR047640">
    <property type="entry name" value="RpiR-like"/>
</dbReference>
<dbReference type="InterPro" id="IPR036388">
    <property type="entry name" value="WH-like_DNA-bd_sf"/>
</dbReference>
<dbReference type="Gene3D" id="1.10.10.10">
    <property type="entry name" value="Winged helix-like DNA-binding domain superfamily/Winged helix DNA-binding domain"/>
    <property type="match status" value="1"/>
</dbReference>
<evidence type="ECO:0000256" key="2">
    <source>
        <dbReference type="ARBA" id="ARBA00023125"/>
    </source>
</evidence>
<dbReference type="PANTHER" id="PTHR30514">
    <property type="entry name" value="GLUCOKINASE"/>
    <property type="match status" value="1"/>
</dbReference>
<name>A0ABU3EV49_9ENTE</name>
<evidence type="ECO:0000313" key="6">
    <source>
        <dbReference type="EMBL" id="MDT2598738.1"/>
    </source>
</evidence>
<keyword evidence="2" id="KW-0238">DNA-binding</keyword>
<feature type="domain" description="SIS" evidence="5">
    <location>
        <begin position="107"/>
        <end position="249"/>
    </location>
</feature>
<accession>A0ABU3EV49</accession>
<sequence length="250" mass="28458">MLFLPNQVDLKNVEVDIYNYIIKNLDKVCYMRVRDLAEAVHVSTSTIIRFCKKFDCEGYADFRIKLQLYANEQAQTTTTIQAIDELPFIEFLKRTSNFDFQQDIMNAVNILKESDLVLFAGIGTSSIFAGYGAMLFSSLFTLALNIQDPLNTPLDNISDQLNTRICLVALSVSGENEDIIECMNHIKMRKSHVISITNSSNSPIAKLSDVNIPYYTNTEMYKETNITSQLPVTYILEMLAREVYAIKQKN</sequence>
<dbReference type="InterPro" id="IPR009057">
    <property type="entry name" value="Homeodomain-like_sf"/>
</dbReference>
<feature type="domain" description="HTH rpiR-type" evidence="4">
    <location>
        <begin position="1"/>
        <end position="73"/>
    </location>
</feature>
<dbReference type="Pfam" id="PF01418">
    <property type="entry name" value="HTH_6"/>
    <property type="match status" value="1"/>
</dbReference>
<keyword evidence="3" id="KW-0804">Transcription</keyword>
<dbReference type="EMBL" id="JARPYI010000001">
    <property type="protein sequence ID" value="MDT2598738.1"/>
    <property type="molecule type" value="Genomic_DNA"/>
</dbReference>
<comment type="caution">
    <text evidence="6">The sequence shown here is derived from an EMBL/GenBank/DDBJ whole genome shotgun (WGS) entry which is preliminary data.</text>
</comment>
<keyword evidence="7" id="KW-1185">Reference proteome</keyword>
<dbReference type="PANTHER" id="PTHR30514:SF1">
    <property type="entry name" value="HTH-TYPE TRANSCRIPTIONAL REGULATOR HEXR-RELATED"/>
    <property type="match status" value="1"/>
</dbReference>
<dbReference type="SUPFAM" id="SSF53697">
    <property type="entry name" value="SIS domain"/>
    <property type="match status" value="1"/>
</dbReference>
<dbReference type="Proteomes" id="UP001252875">
    <property type="component" value="Unassembled WGS sequence"/>
</dbReference>
<protein>
    <submittedName>
        <fullName evidence="6">MurR/RpiR family transcriptional regulator</fullName>
    </submittedName>
</protein>